<dbReference type="InterPro" id="IPR048454">
    <property type="entry name" value="YetF_N"/>
</dbReference>
<keyword evidence="1" id="KW-0812">Transmembrane</keyword>
<sequence length="236" mass="27046">MNHLYIFIKSIVTFIVLLILARLMGRKQLSQITFFDYIVGITIGSIAGSGIVESNIDIYDTIIALVVWGLLPVITGYINLKNMHIRKLIESDPMIIIQNGIVNEKNMRKVRYNIGDLLMQLREKGVFDLSEVEFALLEAHGELSILKKPCNREVTLKDLNIKGEYKGLTIEVILDGVILKSHLNIINKDEKWIFNQLKNKGIQDIKEVIYAGYTCDGRLEIIERNNFKKSNKIRKK</sequence>
<evidence type="ECO:0000259" key="2">
    <source>
        <dbReference type="Pfam" id="PF04239"/>
    </source>
</evidence>
<dbReference type="Pfam" id="PF04239">
    <property type="entry name" value="DUF421"/>
    <property type="match status" value="1"/>
</dbReference>
<protein>
    <submittedName>
        <fullName evidence="4">DUF421 domain-containing protein</fullName>
    </submittedName>
</protein>
<evidence type="ECO:0000313" key="4">
    <source>
        <dbReference type="EMBL" id="MBU5591974.1"/>
    </source>
</evidence>
<feature type="transmembrane region" description="Helical" evidence="1">
    <location>
        <begin position="58"/>
        <end position="80"/>
    </location>
</feature>
<keyword evidence="5" id="KW-1185">Reference proteome</keyword>
<feature type="domain" description="YetF-like N-terminal transmembrane" evidence="3">
    <location>
        <begin position="4"/>
        <end position="77"/>
    </location>
</feature>
<dbReference type="Proteomes" id="UP000736583">
    <property type="component" value="Unassembled WGS sequence"/>
</dbReference>
<feature type="transmembrane region" description="Helical" evidence="1">
    <location>
        <begin position="32"/>
        <end position="52"/>
    </location>
</feature>
<dbReference type="PANTHER" id="PTHR34582:SF7">
    <property type="entry name" value="UPF0702 TRANSMEMBRANE PROTEIN YDFS"/>
    <property type="match status" value="1"/>
</dbReference>
<gene>
    <name evidence="4" type="ORF">KQI89_09355</name>
</gene>
<accession>A0ABS6F0F3</accession>
<reference evidence="4 5" key="1">
    <citation type="submission" date="2021-06" db="EMBL/GenBank/DDBJ databases">
        <authorList>
            <person name="Sun Q."/>
            <person name="Li D."/>
        </authorList>
    </citation>
    <scope>NUCLEOTIDE SEQUENCE [LARGE SCALE GENOMIC DNA]</scope>
    <source>
        <strain evidence="4 5">MSJ-4</strain>
    </source>
</reference>
<keyword evidence="1" id="KW-1133">Transmembrane helix</keyword>
<name>A0ABS6F0F3_9CLOT</name>
<evidence type="ECO:0000256" key="1">
    <source>
        <dbReference type="SAM" id="Phobius"/>
    </source>
</evidence>
<feature type="domain" description="YetF C-terminal" evidence="2">
    <location>
        <begin position="81"/>
        <end position="213"/>
    </location>
</feature>
<evidence type="ECO:0000259" key="3">
    <source>
        <dbReference type="Pfam" id="PF20730"/>
    </source>
</evidence>
<dbReference type="RefSeq" id="WP_216456877.1">
    <property type="nucleotide sequence ID" value="NZ_JAHLQL010000002.1"/>
</dbReference>
<dbReference type="PANTHER" id="PTHR34582">
    <property type="entry name" value="UPF0702 TRANSMEMBRANE PROTEIN YCAP"/>
    <property type="match status" value="1"/>
</dbReference>
<dbReference type="InterPro" id="IPR007353">
    <property type="entry name" value="DUF421"/>
</dbReference>
<feature type="transmembrane region" description="Helical" evidence="1">
    <location>
        <begin position="6"/>
        <end position="25"/>
    </location>
</feature>
<dbReference type="Pfam" id="PF20730">
    <property type="entry name" value="YetF_N"/>
    <property type="match status" value="1"/>
</dbReference>
<organism evidence="4 5">
    <name type="scientific">Clostridium simiarum</name>
    <dbReference type="NCBI Taxonomy" id="2841506"/>
    <lineage>
        <taxon>Bacteria</taxon>
        <taxon>Bacillati</taxon>
        <taxon>Bacillota</taxon>
        <taxon>Clostridia</taxon>
        <taxon>Eubacteriales</taxon>
        <taxon>Clostridiaceae</taxon>
        <taxon>Clostridium</taxon>
    </lineage>
</organism>
<dbReference type="EMBL" id="JAHLQL010000002">
    <property type="protein sequence ID" value="MBU5591974.1"/>
    <property type="molecule type" value="Genomic_DNA"/>
</dbReference>
<evidence type="ECO:0000313" key="5">
    <source>
        <dbReference type="Proteomes" id="UP000736583"/>
    </source>
</evidence>
<comment type="caution">
    <text evidence="4">The sequence shown here is derived from an EMBL/GenBank/DDBJ whole genome shotgun (WGS) entry which is preliminary data.</text>
</comment>
<proteinExistence type="predicted"/>
<keyword evidence="1" id="KW-0472">Membrane</keyword>